<evidence type="ECO:0000313" key="1">
    <source>
        <dbReference type="EMBL" id="CEM09124.1"/>
    </source>
</evidence>
<name>A0A0G4F8T7_9ALVE</name>
<proteinExistence type="predicted"/>
<accession>A0A0G4F8T7</accession>
<organism evidence="1">
    <name type="scientific">Chromera velia CCMP2878</name>
    <dbReference type="NCBI Taxonomy" id="1169474"/>
    <lineage>
        <taxon>Eukaryota</taxon>
        <taxon>Sar</taxon>
        <taxon>Alveolata</taxon>
        <taxon>Colpodellida</taxon>
        <taxon>Chromeraceae</taxon>
        <taxon>Chromera</taxon>
    </lineage>
</organism>
<protein>
    <submittedName>
        <fullName evidence="1">Uncharacterized protein</fullName>
    </submittedName>
</protein>
<dbReference type="VEuPathDB" id="CryptoDB:Cvel_15811"/>
<sequence>MKTFAVLLAATSANAALDKLPDLTNFAGDFGKFNVSKFDLDFNGLNLFGGKEELVKKDKKAKLPLKKICPDTSNCDFDLTRVVRAANPSGPPFGPSNSRVVSYLTLHDCGYGVEGTYLDVNPFEVVPTVGQSSVSAATLLVAPEGDAETSLAEAIPTTVLTDEANDSGAPGKIDVSLSSYFTTFTPGRVVQTAPNRRRLNLVIAADQEALVGFVADTGILEDFSAKSEQLSTTGRRLEGDVEAANINGNPLFGDGQLNFTLGGCPEKAEIEVEGFCLFTPDKALPLMAIDQVPFDPAEVVQNVTTIVVSSSDAKKGPKEESVLVTIDFPKEAAVSFCEDYAAAHENPMKIGFAWVVKGCCGAAGFWEFAFRVDEGGQAINITF</sequence>
<dbReference type="AlphaFoldDB" id="A0A0G4F8T7"/>
<dbReference type="PhylomeDB" id="A0A0G4F8T7"/>
<gene>
    <name evidence="1" type="ORF">Cvel_15811</name>
</gene>
<dbReference type="EMBL" id="CDMZ01000206">
    <property type="protein sequence ID" value="CEM09124.1"/>
    <property type="molecule type" value="Genomic_DNA"/>
</dbReference>
<reference evidence="1" key="1">
    <citation type="submission" date="2014-11" db="EMBL/GenBank/DDBJ databases">
        <authorList>
            <person name="Otto D Thomas"/>
            <person name="Naeem Raeece"/>
        </authorList>
    </citation>
    <scope>NUCLEOTIDE SEQUENCE</scope>
</reference>